<comment type="subunit">
    <text evidence="8">Homodimer.</text>
</comment>
<reference evidence="9 10" key="1">
    <citation type="journal article" date="2015" name="Int. J. Syst. Evol. Microbiol.">
        <title>M ethanocaldococcus bathoardescens sp. nov., a hyperthermophilic methanogen isolated from a volcanically active deep-sea hydrothermal vent.</title>
        <authorList>
            <person name="Stewart L.C."/>
            <person name="Jung J.H."/>
            <person name="Kim Y.T."/>
            <person name="Kwon S.W."/>
            <person name="Park C.S."/>
            <person name="Holden J.F."/>
        </authorList>
    </citation>
    <scope>NUCLEOTIDE SEQUENCE [LARGE SCALE GENOMIC DNA]</scope>
    <source>
        <strain evidence="9 10">JH146</strain>
    </source>
</reference>
<keyword evidence="2 8" id="KW-0489">Methyltransferase</keyword>
<comment type="subcellular location">
    <subcellularLocation>
        <location evidence="8">Cytoplasm</location>
    </subcellularLocation>
</comment>
<dbReference type="Gene3D" id="3.40.1280.10">
    <property type="match status" value="1"/>
</dbReference>
<comment type="catalytic activity">
    <reaction evidence="6 8">
        <text>pseudouridine(54) in tRNA + S-adenosyl-L-methionine = N(1)-methylpseudouridine(54) in tRNA + S-adenosyl-L-homocysteine + H(+)</text>
        <dbReference type="Rhea" id="RHEA:55292"/>
        <dbReference type="Rhea" id="RHEA-COMP:14140"/>
        <dbReference type="Rhea" id="RHEA-COMP:14141"/>
        <dbReference type="ChEBI" id="CHEBI:15378"/>
        <dbReference type="ChEBI" id="CHEBI:57856"/>
        <dbReference type="ChEBI" id="CHEBI:59789"/>
        <dbReference type="ChEBI" id="CHEBI:65314"/>
        <dbReference type="ChEBI" id="CHEBI:74890"/>
        <dbReference type="EC" id="2.1.1.257"/>
    </reaction>
</comment>
<keyword evidence="10" id="KW-1185">Reference proteome</keyword>
<feature type="binding site" evidence="8">
    <location>
        <position position="206"/>
    </location>
    <ligand>
        <name>S-adenosyl-L-methionine</name>
        <dbReference type="ChEBI" id="CHEBI:59789"/>
    </ligand>
</feature>
<dbReference type="PANTHER" id="PTHR40703">
    <property type="entry name" value="TRNA (PSEUDOURIDINE(54)-N(1))-METHYLTRANSFERASE"/>
    <property type="match status" value="1"/>
</dbReference>
<evidence type="ECO:0000313" key="10">
    <source>
        <dbReference type="Proteomes" id="UP000028781"/>
    </source>
</evidence>
<dbReference type="SUPFAM" id="SSF75217">
    <property type="entry name" value="alpha/beta knot"/>
    <property type="match status" value="1"/>
</dbReference>
<dbReference type="HAMAP" id="MF_00587">
    <property type="entry name" value="tRNA_methyltr_TrmY"/>
    <property type="match status" value="1"/>
</dbReference>
<dbReference type="PANTHER" id="PTHR40703:SF1">
    <property type="entry name" value="TRNA (PSEUDOURIDINE(54)-N(1))-METHYLTRANSFERASE"/>
    <property type="match status" value="1"/>
</dbReference>
<dbReference type="NCBIfam" id="NF002560">
    <property type="entry name" value="PRK02135.1"/>
    <property type="match status" value="1"/>
</dbReference>
<dbReference type="STRING" id="1301915.JH146_0540"/>
<dbReference type="GO" id="GO:0030488">
    <property type="term" value="P:tRNA methylation"/>
    <property type="evidence" value="ECO:0007669"/>
    <property type="project" value="UniProtKB-UniRule"/>
</dbReference>
<evidence type="ECO:0000256" key="2">
    <source>
        <dbReference type="ARBA" id="ARBA00022603"/>
    </source>
</evidence>
<evidence type="ECO:0000256" key="6">
    <source>
        <dbReference type="ARBA" id="ARBA00051723"/>
    </source>
</evidence>
<dbReference type="EMBL" id="CP009149">
    <property type="protein sequence ID" value="AIJ05390.1"/>
    <property type="molecule type" value="Genomic_DNA"/>
</dbReference>
<dbReference type="InterPro" id="IPR029028">
    <property type="entry name" value="Alpha/beta_knot_MTases"/>
</dbReference>
<evidence type="ECO:0000256" key="8">
    <source>
        <dbReference type="HAMAP-Rule" id="MF_00587"/>
    </source>
</evidence>
<keyword evidence="3 8" id="KW-0808">Transferase</keyword>
<evidence type="ECO:0000313" key="9">
    <source>
        <dbReference type="EMBL" id="AIJ05390.1"/>
    </source>
</evidence>
<accession>A0A076LAI6</accession>
<evidence type="ECO:0000256" key="5">
    <source>
        <dbReference type="ARBA" id="ARBA00022694"/>
    </source>
</evidence>
<evidence type="ECO:0000256" key="4">
    <source>
        <dbReference type="ARBA" id="ARBA00022691"/>
    </source>
</evidence>
<evidence type="ECO:0000256" key="1">
    <source>
        <dbReference type="ARBA" id="ARBA00022490"/>
    </source>
</evidence>
<gene>
    <name evidence="8" type="primary">trmY</name>
    <name evidence="9" type="ORF">JH146_0540</name>
</gene>
<feature type="binding site" evidence="8">
    <location>
        <position position="173"/>
    </location>
    <ligand>
        <name>S-adenosyl-L-methionine</name>
        <dbReference type="ChEBI" id="CHEBI:59789"/>
    </ligand>
</feature>
<dbReference type="FunFam" id="3.40.1280.10:FF:000041">
    <property type="entry name" value="tRNA (pseudouridine(54)-N(1))-methyltransferase"/>
    <property type="match status" value="1"/>
</dbReference>
<proteinExistence type="inferred from homology"/>
<keyword evidence="4 8" id="KW-0949">S-adenosyl-L-methionine</keyword>
<dbReference type="CDD" id="cd18087">
    <property type="entry name" value="TrmY-like"/>
    <property type="match status" value="1"/>
</dbReference>
<dbReference type="GO" id="GO:0005737">
    <property type="term" value="C:cytoplasm"/>
    <property type="evidence" value="ECO:0007669"/>
    <property type="project" value="UniProtKB-SubCell"/>
</dbReference>
<keyword evidence="5 8" id="KW-0819">tRNA processing</keyword>
<evidence type="ECO:0000256" key="7">
    <source>
        <dbReference type="ARBA" id="ARBA00055056"/>
    </source>
</evidence>
<dbReference type="Pfam" id="PF04013">
    <property type="entry name" value="Methyltrn_RNA_2"/>
    <property type="match status" value="1"/>
</dbReference>
<dbReference type="KEGG" id="mjh:JH146_0540"/>
<comment type="similarity">
    <text evidence="8">Belongs to the methyltransferase superfamily. TrmY family.</text>
</comment>
<protein>
    <recommendedName>
        <fullName evidence="8">tRNA (pseudouridine(54)-N(1))-methyltransferase</fullName>
        <ecNumber evidence="8">2.1.1.257</ecNumber>
    </recommendedName>
</protein>
<dbReference type="InterPro" id="IPR029026">
    <property type="entry name" value="tRNA_m1G_MTases_N"/>
</dbReference>
<sequence length="222" mass="25636">MKISDFHSTFLKFRRDVMREFIFKANKTITSSDINLKDLPGSCGRLDLLCRCVSDAFFLSHDIRRDVIFYAVLYGQPNPPVCIKFVGSELRKVSPDERNIAIFIKKALKKFEELYEEERKSWNQSTPGIYVKRLGFRDLILEKLNEGKNIYYLHKDGKDVENVDIENPVFILGDHIGIGEEDEKFLEEIGAKKISLSPLELHANHCITIIHNVLDKRGLYGV</sequence>
<feature type="binding site" evidence="8">
    <location>
        <position position="153"/>
    </location>
    <ligand>
        <name>S-adenosyl-L-methionine</name>
        <dbReference type="ChEBI" id="CHEBI:59789"/>
    </ligand>
</feature>
<dbReference type="HOGENOM" id="CLU_107018_0_0_2"/>
<dbReference type="GO" id="GO:0008175">
    <property type="term" value="F:tRNA methyltransferase activity"/>
    <property type="evidence" value="ECO:0007669"/>
    <property type="project" value="UniProtKB-UniRule"/>
</dbReference>
<comment type="function">
    <text evidence="7 8">Specifically catalyzes the N1-methylation of pseudouridine at position 54 (Psi54) in tRNAs.</text>
</comment>
<feature type="binding site" evidence="8">
    <location>
        <begin position="196"/>
        <end position="201"/>
    </location>
    <ligand>
        <name>S-adenosyl-L-methionine</name>
        <dbReference type="ChEBI" id="CHEBI:59789"/>
    </ligand>
</feature>
<keyword evidence="1 8" id="KW-0963">Cytoplasm</keyword>
<dbReference type="AlphaFoldDB" id="A0A076LAI6"/>
<organism evidence="9 10">
    <name type="scientific">Methanocaldococcus bathoardescens</name>
    <dbReference type="NCBI Taxonomy" id="1301915"/>
    <lineage>
        <taxon>Archaea</taxon>
        <taxon>Methanobacteriati</taxon>
        <taxon>Methanobacteriota</taxon>
        <taxon>Methanomada group</taxon>
        <taxon>Methanococci</taxon>
        <taxon>Methanococcales</taxon>
        <taxon>Methanocaldococcaceae</taxon>
        <taxon>Methanocaldococcus</taxon>
    </lineage>
</organism>
<name>A0A076LAI6_9EURY</name>
<dbReference type="EC" id="2.1.1.257" evidence="8"/>
<dbReference type="GO" id="GO:0008757">
    <property type="term" value="F:S-adenosylmethionine-dependent methyltransferase activity"/>
    <property type="evidence" value="ECO:0007669"/>
    <property type="project" value="UniProtKB-UniRule"/>
</dbReference>
<evidence type="ECO:0000256" key="3">
    <source>
        <dbReference type="ARBA" id="ARBA00022679"/>
    </source>
</evidence>
<dbReference type="Proteomes" id="UP000028781">
    <property type="component" value="Chromosome"/>
</dbReference>
<dbReference type="InterPro" id="IPR007158">
    <property type="entry name" value="TrmY"/>
</dbReference>